<reference evidence="2 3" key="1">
    <citation type="journal article" date="2018" name="BMC Genomics">
        <title>Comparative genome analyses reveal sequence features reflecting distinct modes of host-adaptation between dicot and monocot powdery mildew.</title>
        <authorList>
            <person name="Wu Y."/>
            <person name="Ma X."/>
            <person name="Pan Z."/>
            <person name="Kale S.D."/>
            <person name="Song Y."/>
            <person name="King H."/>
            <person name="Zhang Q."/>
            <person name="Presley C."/>
            <person name="Deng X."/>
            <person name="Wei C.I."/>
            <person name="Xiao S."/>
        </authorList>
    </citation>
    <scope>NUCLEOTIDE SEQUENCE [LARGE SCALE GENOMIC DNA]</scope>
    <source>
        <strain evidence="2">UMSG2</strain>
    </source>
</reference>
<keyword evidence="3" id="KW-1185">Reference proteome</keyword>
<feature type="compositionally biased region" description="Polar residues" evidence="1">
    <location>
        <begin position="32"/>
        <end position="55"/>
    </location>
</feature>
<dbReference type="Proteomes" id="UP000286134">
    <property type="component" value="Unassembled WGS sequence"/>
</dbReference>
<evidence type="ECO:0000313" key="2">
    <source>
        <dbReference type="EMBL" id="RKF53265.1"/>
    </source>
</evidence>
<dbReference type="AlphaFoldDB" id="A0A420H746"/>
<comment type="caution">
    <text evidence="2">The sequence shown here is derived from an EMBL/GenBank/DDBJ whole genome shotgun (WGS) entry which is preliminary data.</text>
</comment>
<evidence type="ECO:0000256" key="1">
    <source>
        <dbReference type="SAM" id="MobiDB-lite"/>
    </source>
</evidence>
<proteinExistence type="predicted"/>
<evidence type="ECO:0000313" key="3">
    <source>
        <dbReference type="Proteomes" id="UP000286134"/>
    </source>
</evidence>
<dbReference type="EMBL" id="MCFK01010710">
    <property type="protein sequence ID" value="RKF53265.1"/>
    <property type="molecule type" value="Genomic_DNA"/>
</dbReference>
<protein>
    <submittedName>
        <fullName evidence="2">Uncharacterized protein</fullName>
    </submittedName>
</protein>
<sequence>MITQHLGKIVHWMDQGMTTSTKQTRSKDENPISFSPSRSTPKPQDSPRQSFTTAEHNFPTFEFPASENEG</sequence>
<feature type="region of interest" description="Disordered" evidence="1">
    <location>
        <begin position="1"/>
        <end position="70"/>
    </location>
</feature>
<name>A0A420H746_9PEZI</name>
<organism evidence="2 3">
    <name type="scientific">Erysiphe neolycopersici</name>
    <dbReference type="NCBI Taxonomy" id="212602"/>
    <lineage>
        <taxon>Eukaryota</taxon>
        <taxon>Fungi</taxon>
        <taxon>Dikarya</taxon>
        <taxon>Ascomycota</taxon>
        <taxon>Pezizomycotina</taxon>
        <taxon>Leotiomycetes</taxon>
        <taxon>Erysiphales</taxon>
        <taxon>Erysiphaceae</taxon>
        <taxon>Erysiphe</taxon>
    </lineage>
</organism>
<accession>A0A420H746</accession>
<gene>
    <name evidence="2" type="ORF">OnM2_107012</name>
</gene>